<organism evidence="2 3">
    <name type="scientific">Exophiala viscosa</name>
    <dbReference type="NCBI Taxonomy" id="2486360"/>
    <lineage>
        <taxon>Eukaryota</taxon>
        <taxon>Fungi</taxon>
        <taxon>Dikarya</taxon>
        <taxon>Ascomycota</taxon>
        <taxon>Pezizomycotina</taxon>
        <taxon>Eurotiomycetes</taxon>
        <taxon>Chaetothyriomycetidae</taxon>
        <taxon>Chaetothyriales</taxon>
        <taxon>Herpotrichiellaceae</taxon>
        <taxon>Exophiala</taxon>
    </lineage>
</organism>
<feature type="signal peptide" evidence="1">
    <location>
        <begin position="1"/>
        <end position="20"/>
    </location>
</feature>
<gene>
    <name evidence="2" type="ORF">EDD36DRAFT_26023</name>
</gene>
<reference evidence="2" key="1">
    <citation type="journal article" date="2022" name="bioRxiv">
        <title>Deciphering the potential niche of two novel black yeast fungi from a biological soil crust based on their genomes, phenotypes, and melanin regulation.</title>
        <authorList>
            <consortium name="DOE Joint Genome Institute"/>
            <person name="Carr E.C."/>
            <person name="Barton Q."/>
            <person name="Grambo S."/>
            <person name="Sullivan M."/>
            <person name="Renfro C.M."/>
            <person name="Kuo A."/>
            <person name="Pangilinan J."/>
            <person name="Lipzen A."/>
            <person name="Keymanesh K."/>
            <person name="Savage E."/>
            <person name="Barry K."/>
            <person name="Grigoriev I.V."/>
            <person name="Riekhof W.R."/>
            <person name="Harris S.S."/>
        </authorList>
    </citation>
    <scope>NUCLEOTIDE SEQUENCE</scope>
    <source>
        <strain evidence="2">JF 03-4F</strain>
    </source>
</reference>
<feature type="chain" id="PRO_5043014344" description="Secreted protein" evidence="1">
    <location>
        <begin position="21"/>
        <end position="151"/>
    </location>
</feature>
<evidence type="ECO:0000313" key="3">
    <source>
        <dbReference type="Proteomes" id="UP001203852"/>
    </source>
</evidence>
<dbReference type="AlphaFoldDB" id="A0AAN6IK71"/>
<dbReference type="Proteomes" id="UP001203852">
    <property type="component" value="Unassembled WGS sequence"/>
</dbReference>
<evidence type="ECO:0000256" key="1">
    <source>
        <dbReference type="SAM" id="SignalP"/>
    </source>
</evidence>
<name>A0AAN6IK71_9EURO</name>
<sequence length="151" mass="16282">MLSHSELVFTWIICVAKCVATDNELRGSIALHHDLSQAAAMLPPLDLGFGSGGAPTGSNGNDLAVSFNNESKSLSMVACRRSPRMATIVDDVTHGRLRSKVLLHKQCPQAVSWAPGPALCGRSMRMTTAVADGRPDMQRCITIWLCLYESL</sequence>
<dbReference type="EMBL" id="MU404350">
    <property type="protein sequence ID" value="KAI1618264.1"/>
    <property type="molecule type" value="Genomic_DNA"/>
</dbReference>
<accession>A0AAN6IK71</accession>
<keyword evidence="3" id="KW-1185">Reference proteome</keyword>
<evidence type="ECO:0000313" key="2">
    <source>
        <dbReference type="EMBL" id="KAI1618264.1"/>
    </source>
</evidence>
<protein>
    <recommendedName>
        <fullName evidence="4">Secreted protein</fullName>
    </recommendedName>
</protein>
<evidence type="ECO:0008006" key="4">
    <source>
        <dbReference type="Google" id="ProtNLM"/>
    </source>
</evidence>
<comment type="caution">
    <text evidence="2">The sequence shown here is derived from an EMBL/GenBank/DDBJ whole genome shotgun (WGS) entry which is preliminary data.</text>
</comment>
<proteinExistence type="predicted"/>
<keyword evidence="1" id="KW-0732">Signal</keyword>